<evidence type="ECO:0000256" key="3">
    <source>
        <dbReference type="ARBA" id="ARBA00023163"/>
    </source>
</evidence>
<dbReference type="EMBL" id="CP141259">
    <property type="protein sequence ID" value="WRL48713.1"/>
    <property type="molecule type" value="Genomic_DNA"/>
</dbReference>
<protein>
    <submittedName>
        <fullName evidence="5">LacI family DNA-binding transcriptional regulator</fullName>
    </submittedName>
</protein>
<organism evidence="5 6">
    <name type="scientific">Aromatoleum evansii</name>
    <name type="common">Azoarcus evansii</name>
    <dbReference type="NCBI Taxonomy" id="59406"/>
    <lineage>
        <taxon>Bacteria</taxon>
        <taxon>Pseudomonadati</taxon>
        <taxon>Pseudomonadota</taxon>
        <taxon>Betaproteobacteria</taxon>
        <taxon>Rhodocyclales</taxon>
        <taxon>Rhodocyclaceae</taxon>
        <taxon>Aromatoleum</taxon>
    </lineage>
</organism>
<dbReference type="SUPFAM" id="SSF53822">
    <property type="entry name" value="Periplasmic binding protein-like I"/>
    <property type="match status" value="1"/>
</dbReference>
<sequence length="342" mass="37224">MPKQTRPATLEDVARLAGVSLGSASRALSIPEAVKPKTLTKVMTAVSQLGYVRNGAARALASRKTHTIAAIYPTLKNPMYANSVDSLQQTLSSVGYQLVIGSHEYSVEREINVVRAIVENSIDGIILVGADHDEEVFRLIRQRNLPYVLTWSVDESDYQHKVGFSNHVAAYEMAKRVLAKGHTRIALCGGPTIHNERARARIAGTLAAIREAGLEVPPHWIIEAPFSLEGGSEVIAKLWQMADRPTALMCGTDLHAIGALHECRLRGIEVPQTLSVTGFDDIEFARIATPPLTTVRVPITEIGVHTAHKIVALIEDRPLGDEPLLLTQIVERESLAAPSPLQ</sequence>
<evidence type="ECO:0000256" key="2">
    <source>
        <dbReference type="ARBA" id="ARBA00023125"/>
    </source>
</evidence>
<dbReference type="GO" id="GO:0003677">
    <property type="term" value="F:DNA binding"/>
    <property type="evidence" value="ECO:0007669"/>
    <property type="project" value="UniProtKB-KW"/>
</dbReference>
<evidence type="ECO:0000313" key="5">
    <source>
        <dbReference type="EMBL" id="WRL48713.1"/>
    </source>
</evidence>
<dbReference type="Proteomes" id="UP001626593">
    <property type="component" value="Chromosome"/>
</dbReference>
<dbReference type="PANTHER" id="PTHR30146">
    <property type="entry name" value="LACI-RELATED TRANSCRIPTIONAL REPRESSOR"/>
    <property type="match status" value="1"/>
</dbReference>
<keyword evidence="6" id="KW-1185">Reference proteome</keyword>
<dbReference type="InterPro" id="IPR010982">
    <property type="entry name" value="Lambda_DNA-bd_dom_sf"/>
</dbReference>
<dbReference type="InterPro" id="IPR028082">
    <property type="entry name" value="Peripla_BP_I"/>
</dbReference>
<dbReference type="RefSeq" id="WP_407280876.1">
    <property type="nucleotide sequence ID" value="NZ_CP141259.1"/>
</dbReference>
<feature type="domain" description="HTH lacI-type" evidence="4">
    <location>
        <begin position="8"/>
        <end position="62"/>
    </location>
</feature>
<dbReference type="InterPro" id="IPR046335">
    <property type="entry name" value="LacI/GalR-like_sensor"/>
</dbReference>
<keyword evidence="3" id="KW-0804">Transcription</keyword>
<dbReference type="PROSITE" id="PS50932">
    <property type="entry name" value="HTH_LACI_2"/>
    <property type="match status" value="1"/>
</dbReference>
<dbReference type="CDD" id="cd06273">
    <property type="entry name" value="PBP1_LacI-like"/>
    <property type="match status" value="1"/>
</dbReference>
<name>A0ABZ1ASA7_AROEV</name>
<reference evidence="5 6" key="1">
    <citation type="submission" date="2023-12" db="EMBL/GenBank/DDBJ databases">
        <title>A. evansii MAY27, complete genome.</title>
        <authorList>
            <person name="Wang Y."/>
        </authorList>
    </citation>
    <scope>NUCLEOTIDE SEQUENCE [LARGE SCALE GENOMIC DNA]</scope>
    <source>
        <strain evidence="5 6">MAY27</strain>
    </source>
</reference>
<keyword evidence="2 5" id="KW-0238">DNA-binding</keyword>
<dbReference type="Gene3D" id="3.40.50.2300">
    <property type="match status" value="2"/>
</dbReference>
<evidence type="ECO:0000313" key="6">
    <source>
        <dbReference type="Proteomes" id="UP001626593"/>
    </source>
</evidence>
<dbReference type="Pfam" id="PF00356">
    <property type="entry name" value="LacI"/>
    <property type="match status" value="1"/>
</dbReference>
<dbReference type="InterPro" id="IPR000843">
    <property type="entry name" value="HTH_LacI"/>
</dbReference>
<dbReference type="SMART" id="SM00354">
    <property type="entry name" value="HTH_LACI"/>
    <property type="match status" value="1"/>
</dbReference>
<dbReference type="Pfam" id="PF13377">
    <property type="entry name" value="Peripla_BP_3"/>
    <property type="match status" value="1"/>
</dbReference>
<dbReference type="Gene3D" id="1.10.260.40">
    <property type="entry name" value="lambda repressor-like DNA-binding domains"/>
    <property type="match status" value="1"/>
</dbReference>
<evidence type="ECO:0000259" key="4">
    <source>
        <dbReference type="PROSITE" id="PS50932"/>
    </source>
</evidence>
<proteinExistence type="predicted"/>
<gene>
    <name evidence="5" type="ORF">U5817_11870</name>
</gene>
<evidence type="ECO:0000256" key="1">
    <source>
        <dbReference type="ARBA" id="ARBA00023015"/>
    </source>
</evidence>
<dbReference type="SUPFAM" id="SSF47413">
    <property type="entry name" value="lambda repressor-like DNA-binding domains"/>
    <property type="match status" value="1"/>
</dbReference>
<dbReference type="PANTHER" id="PTHR30146:SF33">
    <property type="entry name" value="TRANSCRIPTIONAL REGULATOR"/>
    <property type="match status" value="1"/>
</dbReference>
<dbReference type="CDD" id="cd01392">
    <property type="entry name" value="HTH_LacI"/>
    <property type="match status" value="1"/>
</dbReference>
<accession>A0ABZ1ASA7</accession>
<keyword evidence="1" id="KW-0805">Transcription regulation</keyword>